<evidence type="ECO:0000313" key="2">
    <source>
        <dbReference type="Proteomes" id="UP000442990"/>
    </source>
</evidence>
<evidence type="ECO:0000313" key="1">
    <source>
        <dbReference type="EMBL" id="KAB1979268.1"/>
    </source>
</evidence>
<name>A0A7J5D749_9ACTN</name>
<proteinExistence type="predicted"/>
<dbReference type="EMBL" id="WBKG01000043">
    <property type="protein sequence ID" value="KAB1979268.1"/>
    <property type="molecule type" value="Genomic_DNA"/>
</dbReference>
<organism evidence="1 2">
    <name type="scientific">Streptomyces triticiradicis</name>
    <dbReference type="NCBI Taxonomy" id="2651189"/>
    <lineage>
        <taxon>Bacteria</taxon>
        <taxon>Bacillati</taxon>
        <taxon>Actinomycetota</taxon>
        <taxon>Actinomycetes</taxon>
        <taxon>Kitasatosporales</taxon>
        <taxon>Streptomycetaceae</taxon>
        <taxon>Streptomyces</taxon>
    </lineage>
</organism>
<dbReference type="Proteomes" id="UP000442990">
    <property type="component" value="Unassembled WGS sequence"/>
</dbReference>
<accession>A0A7J5D749</accession>
<gene>
    <name evidence="1" type="ORF">F8144_36500</name>
</gene>
<sequence length="89" mass="9864">MTRPISDLDVPLTELQQLLARQRNCQTLADAAAHSHSPSDRIAYALDAWLITHSDAPVATVADYPVWAAEMAARENANREVRNARRKVA</sequence>
<dbReference type="RefSeq" id="WP_151473718.1">
    <property type="nucleotide sequence ID" value="NZ_WBKG01000043.1"/>
</dbReference>
<comment type="caution">
    <text evidence="1">The sequence shown here is derived from an EMBL/GenBank/DDBJ whole genome shotgun (WGS) entry which is preliminary data.</text>
</comment>
<keyword evidence="2" id="KW-1185">Reference proteome</keyword>
<reference evidence="1 2" key="1">
    <citation type="submission" date="2019-09" db="EMBL/GenBank/DDBJ databases">
        <title>Isolation and identification of active actinomycetes.</title>
        <authorList>
            <person name="Yu Z."/>
            <person name="Han C."/>
            <person name="Yu B."/>
        </authorList>
    </citation>
    <scope>NUCLEOTIDE SEQUENCE [LARGE SCALE GENOMIC DNA]</scope>
    <source>
        <strain evidence="1 2">NEAU-H2</strain>
    </source>
</reference>
<dbReference type="AlphaFoldDB" id="A0A7J5D749"/>
<protein>
    <submittedName>
        <fullName evidence="1">Uncharacterized protein</fullName>
    </submittedName>
</protein>